<evidence type="ECO:0000256" key="1">
    <source>
        <dbReference type="SAM" id="Phobius"/>
    </source>
</evidence>
<accession>L7VKA5</accession>
<dbReference type="EMBL" id="CP004044">
    <property type="protein sequence ID" value="AGC67137.1"/>
    <property type="molecule type" value="Genomic_DNA"/>
</dbReference>
<keyword evidence="3" id="KW-1185">Reference proteome</keyword>
<dbReference type="RefSeq" id="WP_015357834.1">
    <property type="nucleotide sequence ID" value="NC_020134.1"/>
</dbReference>
<keyword evidence="1" id="KW-0472">Membrane</keyword>
<dbReference type="Pfam" id="PF07136">
    <property type="entry name" value="DUF1385"/>
    <property type="match status" value="1"/>
</dbReference>
<dbReference type="KEGG" id="csd:Clst_0100"/>
<feature type="transmembrane region" description="Helical" evidence="1">
    <location>
        <begin position="243"/>
        <end position="264"/>
    </location>
</feature>
<evidence type="ECO:0000313" key="2">
    <source>
        <dbReference type="EMBL" id="AGC67137.1"/>
    </source>
</evidence>
<protein>
    <submittedName>
        <fullName evidence="2">Extracellular solute-binding protein</fullName>
    </submittedName>
</protein>
<dbReference type="eggNOG" id="COG3872">
    <property type="taxonomic scope" value="Bacteria"/>
</dbReference>
<feature type="transmembrane region" description="Helical" evidence="1">
    <location>
        <begin position="111"/>
        <end position="133"/>
    </location>
</feature>
<evidence type="ECO:0000313" key="3">
    <source>
        <dbReference type="Proteomes" id="UP000011220"/>
    </source>
</evidence>
<dbReference type="PANTHER" id="PTHR42867">
    <property type="entry name" value="MEMBRANE PROTEIN-RELATED"/>
    <property type="match status" value="1"/>
</dbReference>
<feature type="transmembrane region" description="Helical" evidence="1">
    <location>
        <begin position="153"/>
        <end position="173"/>
    </location>
</feature>
<dbReference type="PANTHER" id="PTHR42867:SF1">
    <property type="entry name" value="MEMBRANE PROTEIN-RELATED"/>
    <property type="match status" value="1"/>
</dbReference>
<dbReference type="Proteomes" id="UP000011220">
    <property type="component" value="Chromosome"/>
</dbReference>
<gene>
    <name evidence="2" type="ordered locus">Cst_c01070</name>
</gene>
<dbReference type="STRING" id="1121335.Cst_c01070"/>
<dbReference type="InterPro" id="IPR010787">
    <property type="entry name" value="DUF1385"/>
</dbReference>
<dbReference type="AlphaFoldDB" id="L7VKA5"/>
<sequence length="311" mass="35044">MEKEIWKKPLRQCSVGGEALIEGVMMRNGNKIATAVRKSNGEIVVEITEHEPLAKRFFLFRLPVIRGAVNMIESMVIGMKALMDSAEKVDIEEEEESGFEKFLKKIFGDKLFQVMLYSSVVVALIFGICLFFLLPNWIAGWFGFDKSTTGGSILANLIEGLIRVIIFLMYVWLVSKNKEIKRVFEYHGAEHNAIYAYESMEELTVENAIKHTTLHPRCGTTYLFVVIITSIILFSFVKWRSPLVNMALRLLLLPLVAGVAYEIFKLAAKTGFKPLRAISYPGLMLQKITTQPPDESQVEVALAALKAVVDD</sequence>
<name>L7VKA5_THES1</name>
<keyword evidence="1" id="KW-1133">Transmembrane helix</keyword>
<dbReference type="KEGG" id="css:Cst_c01070"/>
<reference evidence="2 3" key="1">
    <citation type="journal article" date="2013" name="Genome Announc.">
        <title>Complete genome sequence of Clostridium stercorarium subsp. stercorarium strain DSM 8532, a thermophilic degrader of plant cell wall fibers.</title>
        <authorList>
            <person name="Poehlein A."/>
            <person name="Zverlov V.V."/>
            <person name="Daniel R."/>
            <person name="Schwarz W.H."/>
            <person name="Liebl W."/>
        </authorList>
    </citation>
    <scope>NUCLEOTIDE SEQUENCE [LARGE SCALE GENOMIC DNA]</scope>
    <source>
        <strain evidence="3">ATCC 35414 / DSM 8532 / NCIMB 11754</strain>
    </source>
</reference>
<feature type="transmembrane region" description="Helical" evidence="1">
    <location>
        <begin position="219"/>
        <end position="237"/>
    </location>
</feature>
<organism evidence="2 3">
    <name type="scientific">Thermoclostridium stercorarium (strain ATCC 35414 / DSM 8532 / NCIMB 11754)</name>
    <name type="common">Clostridium stercorarium</name>
    <dbReference type="NCBI Taxonomy" id="1121335"/>
    <lineage>
        <taxon>Bacteria</taxon>
        <taxon>Bacillati</taxon>
        <taxon>Bacillota</taxon>
        <taxon>Clostridia</taxon>
        <taxon>Eubacteriales</taxon>
        <taxon>Oscillospiraceae</taxon>
        <taxon>Thermoclostridium</taxon>
    </lineage>
</organism>
<keyword evidence="1" id="KW-0812">Transmembrane</keyword>
<dbReference type="PATRIC" id="fig|1121335.3.peg.102"/>
<proteinExistence type="predicted"/>